<sequence>ALRYDRKFAVGSESGPSFYLFPEVRKSLCIFRSQLSTVEIFKAWNGSGKSRPPWDFPEFRDLGSVRVPRNQLSCSSCETA</sequence>
<protein>
    <submittedName>
        <fullName evidence="1">Glutamine synthetase</fullName>
    </submittedName>
</protein>
<feature type="non-terminal residue" evidence="1">
    <location>
        <position position="80"/>
    </location>
</feature>
<organism evidence="1 2">
    <name type="scientific">Dissostichus eleginoides</name>
    <name type="common">Patagonian toothfish</name>
    <name type="synonym">Dissostichus amissus</name>
    <dbReference type="NCBI Taxonomy" id="100907"/>
    <lineage>
        <taxon>Eukaryota</taxon>
        <taxon>Metazoa</taxon>
        <taxon>Chordata</taxon>
        <taxon>Craniata</taxon>
        <taxon>Vertebrata</taxon>
        <taxon>Euteleostomi</taxon>
        <taxon>Actinopterygii</taxon>
        <taxon>Neopterygii</taxon>
        <taxon>Teleostei</taxon>
        <taxon>Neoteleostei</taxon>
        <taxon>Acanthomorphata</taxon>
        <taxon>Eupercaria</taxon>
        <taxon>Perciformes</taxon>
        <taxon>Notothenioidei</taxon>
        <taxon>Nototheniidae</taxon>
        <taxon>Dissostichus</taxon>
    </lineage>
</organism>
<reference evidence="1" key="1">
    <citation type="submission" date="2023-04" db="EMBL/GenBank/DDBJ databases">
        <title>Chromosome-level genome of Chaenocephalus aceratus.</title>
        <authorList>
            <person name="Park H."/>
        </authorList>
    </citation>
    <scope>NUCLEOTIDE SEQUENCE</scope>
    <source>
        <strain evidence="1">DE</strain>
        <tissue evidence="1">Muscle</tissue>
    </source>
</reference>
<keyword evidence="2" id="KW-1185">Reference proteome</keyword>
<proteinExistence type="predicted"/>
<name>A0AAD9BGR8_DISEL</name>
<dbReference type="EMBL" id="JASDAP010000024">
    <property type="protein sequence ID" value="KAK1881258.1"/>
    <property type="molecule type" value="Genomic_DNA"/>
</dbReference>
<gene>
    <name evidence="1" type="ORF">KUDE01_024424</name>
</gene>
<evidence type="ECO:0000313" key="1">
    <source>
        <dbReference type="EMBL" id="KAK1881258.1"/>
    </source>
</evidence>
<accession>A0AAD9BGR8</accession>
<evidence type="ECO:0000313" key="2">
    <source>
        <dbReference type="Proteomes" id="UP001228049"/>
    </source>
</evidence>
<feature type="non-terminal residue" evidence="1">
    <location>
        <position position="1"/>
    </location>
</feature>
<comment type="caution">
    <text evidence="1">The sequence shown here is derived from an EMBL/GenBank/DDBJ whole genome shotgun (WGS) entry which is preliminary data.</text>
</comment>
<dbReference type="Proteomes" id="UP001228049">
    <property type="component" value="Unassembled WGS sequence"/>
</dbReference>
<dbReference type="AlphaFoldDB" id="A0AAD9BGR8"/>